<keyword evidence="7 10" id="KW-0520">NAD</keyword>
<evidence type="ECO:0000256" key="7">
    <source>
        <dbReference type="ARBA" id="ARBA00023027"/>
    </source>
</evidence>
<evidence type="ECO:0000256" key="10">
    <source>
        <dbReference type="RuleBase" id="RU366046"/>
    </source>
</evidence>
<dbReference type="InterPro" id="IPR005886">
    <property type="entry name" value="UDP_G4E"/>
</dbReference>
<comment type="pathway">
    <text evidence="3 10">Carbohydrate metabolism; galactose metabolism.</text>
</comment>
<feature type="domain" description="NAD-dependent epimerase/dehydratase" evidence="11">
    <location>
        <begin position="5"/>
        <end position="259"/>
    </location>
</feature>
<dbReference type="Gene3D" id="3.90.25.10">
    <property type="entry name" value="UDP-galactose 4-epimerase, domain 1"/>
    <property type="match status" value="1"/>
</dbReference>
<protein>
    <recommendedName>
        <fullName evidence="6 10">UDP-glucose 4-epimerase</fullName>
        <ecNumber evidence="5 10">5.1.3.2</ecNumber>
    </recommendedName>
</protein>
<keyword evidence="8 10" id="KW-0413">Isomerase</keyword>
<keyword evidence="9 10" id="KW-0119">Carbohydrate metabolism</keyword>
<evidence type="ECO:0000313" key="13">
    <source>
        <dbReference type="EMBL" id="ABA29520.1"/>
    </source>
</evidence>
<dbReference type="GO" id="GO:0003978">
    <property type="term" value="F:UDP-glucose 4-epimerase activity"/>
    <property type="evidence" value="ECO:0007669"/>
    <property type="project" value="UniProtKB-UniRule"/>
</dbReference>
<evidence type="ECO:0000256" key="4">
    <source>
        <dbReference type="ARBA" id="ARBA00007637"/>
    </source>
</evidence>
<organism evidence="13">
    <name type="scientific">Campylobacter jejuni</name>
    <dbReference type="NCBI Taxonomy" id="197"/>
    <lineage>
        <taxon>Bacteria</taxon>
        <taxon>Pseudomonadati</taxon>
        <taxon>Campylobacterota</taxon>
        <taxon>Epsilonproteobacteria</taxon>
        <taxon>Campylobacterales</taxon>
        <taxon>Campylobacteraceae</taxon>
        <taxon>Campylobacter</taxon>
    </lineage>
</organism>
<evidence type="ECO:0000256" key="6">
    <source>
        <dbReference type="ARBA" id="ARBA00018569"/>
    </source>
</evidence>
<reference evidence="13" key="1">
    <citation type="submission" date="2005-07" db="EMBL/GenBank/DDBJ databases">
        <title>Sequencing of the wla locus of Campylobacter jejuni.</title>
        <authorList>
            <person name="Gilbert M."/>
            <person name="Karwaski M.-F."/>
            <person name="Brochu D."/>
        </authorList>
    </citation>
    <scope>NUCLEOTIDE SEQUENCE</scope>
    <source>
        <strain evidence="13">ATCC 43456</strain>
        <strain evidence="12">MF8</strain>
    </source>
</reference>
<evidence type="ECO:0000256" key="9">
    <source>
        <dbReference type="ARBA" id="ARBA00023277"/>
    </source>
</evidence>
<dbReference type="EMBL" id="DQ140276">
    <property type="protein sequence ID" value="ABA29512.1"/>
    <property type="molecule type" value="Genomic_DNA"/>
</dbReference>
<dbReference type="InterPro" id="IPR001509">
    <property type="entry name" value="Epimerase_deHydtase"/>
</dbReference>
<comment type="catalytic activity">
    <reaction evidence="1 10">
        <text>UDP-alpha-D-glucose = UDP-alpha-D-galactose</text>
        <dbReference type="Rhea" id="RHEA:22168"/>
        <dbReference type="ChEBI" id="CHEBI:58885"/>
        <dbReference type="ChEBI" id="CHEBI:66914"/>
        <dbReference type="EC" id="5.1.3.2"/>
    </reaction>
</comment>
<dbReference type="PANTHER" id="PTHR43725">
    <property type="entry name" value="UDP-GLUCOSE 4-EPIMERASE"/>
    <property type="match status" value="1"/>
</dbReference>
<dbReference type="NCBIfam" id="TIGR01179">
    <property type="entry name" value="galE"/>
    <property type="match status" value="1"/>
</dbReference>
<evidence type="ECO:0000256" key="8">
    <source>
        <dbReference type="ARBA" id="ARBA00023235"/>
    </source>
</evidence>
<dbReference type="AlphaFoldDB" id="Q0ZSP5"/>
<evidence type="ECO:0000259" key="11">
    <source>
        <dbReference type="Pfam" id="PF01370"/>
    </source>
</evidence>
<evidence type="ECO:0000256" key="2">
    <source>
        <dbReference type="ARBA" id="ARBA00001911"/>
    </source>
</evidence>
<evidence type="ECO:0000256" key="5">
    <source>
        <dbReference type="ARBA" id="ARBA00013189"/>
    </source>
</evidence>
<dbReference type="Pfam" id="PF01370">
    <property type="entry name" value="Epimerase"/>
    <property type="match status" value="1"/>
</dbReference>
<evidence type="ECO:0000256" key="1">
    <source>
        <dbReference type="ARBA" id="ARBA00000083"/>
    </source>
</evidence>
<dbReference type="InterPro" id="IPR036291">
    <property type="entry name" value="NAD(P)-bd_dom_sf"/>
</dbReference>
<dbReference type="EMBL" id="DQ140278">
    <property type="protein sequence ID" value="ABA29520.1"/>
    <property type="molecule type" value="Genomic_DNA"/>
</dbReference>
<dbReference type="CDD" id="cd05247">
    <property type="entry name" value="UDP_G4E_1_SDR_e"/>
    <property type="match status" value="1"/>
</dbReference>
<comment type="cofactor">
    <cofactor evidence="2 10">
        <name>NAD(+)</name>
        <dbReference type="ChEBI" id="CHEBI:57540"/>
    </cofactor>
</comment>
<dbReference type="SUPFAM" id="SSF51735">
    <property type="entry name" value="NAD(P)-binding Rossmann-fold domains"/>
    <property type="match status" value="1"/>
</dbReference>
<comment type="subunit">
    <text evidence="10">Homodimer.</text>
</comment>
<comment type="similarity">
    <text evidence="4 10">Belongs to the NAD(P)-dependent epimerase/dehydratase family.</text>
</comment>
<dbReference type="PANTHER" id="PTHR43725:SF53">
    <property type="entry name" value="UDP-ARABINOSE 4-EPIMERASE 1"/>
    <property type="match status" value="1"/>
</dbReference>
<evidence type="ECO:0000313" key="12">
    <source>
        <dbReference type="EMBL" id="ABA29512.1"/>
    </source>
</evidence>
<dbReference type="GO" id="GO:0033499">
    <property type="term" value="P:galactose catabolic process via UDP-galactose, Leloir pathway"/>
    <property type="evidence" value="ECO:0007669"/>
    <property type="project" value="TreeGrafter"/>
</dbReference>
<sequence>MMMKILISGGAGYIGSHTLRQFLKTDHEICVLDNLSKGSKIAIEDLQKIRAFKFFEQDLSDFQGVKALFEREKFDAIVHFAASIEVFESMQNPLKYYINNTVNTTNLIETCMQTGVNKFIFSSTAATYGEPQTPVVSETSPLAPINPYGRSKLMSEEVLRDASMANPEFKHCILRYFNVAGACMDYTLGQRYPKATLLIKVAAECAAGKRDKLFIFGDDYDTKDGTCIRDFIHVDDISSAHLAALDYLKENESNVFNVGYGHGFSVKEVIEAMKKVSGVDFKVELAPRRAGDPSVLISDASKIRNLTSWQPKYDDLELICKSAFDWEKQC</sequence>
<dbReference type="UniPathway" id="UPA00214"/>
<dbReference type="EC" id="5.1.3.2" evidence="5 10"/>
<proteinExistence type="inferred from homology"/>
<accession>Q0ZSP5</accession>
<dbReference type="Gene3D" id="3.40.50.720">
    <property type="entry name" value="NAD(P)-binding Rossmann-like Domain"/>
    <property type="match status" value="1"/>
</dbReference>
<evidence type="ECO:0000256" key="3">
    <source>
        <dbReference type="ARBA" id="ARBA00004947"/>
    </source>
</evidence>
<name>Q0ZSP5_CAMJU</name>